<comment type="subcellular location">
    <subcellularLocation>
        <location evidence="7">Cell membrane</location>
    </subcellularLocation>
    <subcellularLocation>
        <location evidence="7">Bacterial flagellum basal body</location>
    </subcellularLocation>
</comment>
<keyword evidence="3 7" id="KW-1133">Transmembrane helix</keyword>
<dbReference type="Proteomes" id="UP001501479">
    <property type="component" value="Unassembled WGS sequence"/>
</dbReference>
<keyword evidence="4 7" id="KW-0472">Membrane</keyword>
<comment type="caution">
    <text evidence="8">The sequence shown here is derived from an EMBL/GenBank/DDBJ whole genome shotgun (WGS) entry which is preliminary data.</text>
</comment>
<evidence type="ECO:0000256" key="2">
    <source>
        <dbReference type="ARBA" id="ARBA00022692"/>
    </source>
</evidence>
<reference evidence="9" key="1">
    <citation type="journal article" date="2019" name="Int. J. Syst. Evol. Microbiol.">
        <title>The Global Catalogue of Microorganisms (GCM) 10K type strain sequencing project: providing services to taxonomists for standard genome sequencing and annotation.</title>
        <authorList>
            <consortium name="The Broad Institute Genomics Platform"/>
            <consortium name="The Broad Institute Genome Sequencing Center for Infectious Disease"/>
            <person name="Wu L."/>
            <person name="Ma J."/>
        </authorList>
    </citation>
    <scope>NUCLEOTIDE SEQUENCE [LARGE SCALE GENOMIC DNA]</scope>
    <source>
        <strain evidence="9">JCM 17329</strain>
    </source>
</reference>
<name>A0ABP7E916_9GAMM</name>
<dbReference type="RefSeq" id="WP_344965014.1">
    <property type="nucleotide sequence ID" value="NZ_BAABDS010000036.1"/>
</dbReference>
<gene>
    <name evidence="8" type="ORF">GCM10022421_23480</name>
</gene>
<dbReference type="EMBL" id="BAABDS010000036">
    <property type="protein sequence ID" value="GAA3715253.1"/>
    <property type="molecule type" value="Genomic_DNA"/>
</dbReference>
<evidence type="ECO:0000313" key="8">
    <source>
        <dbReference type="EMBL" id="GAA3715253.1"/>
    </source>
</evidence>
<dbReference type="PANTHER" id="PTHR38766:SF1">
    <property type="entry name" value="FLAGELLAR PROTEIN FLIO"/>
    <property type="match status" value="1"/>
</dbReference>
<dbReference type="InterPro" id="IPR022781">
    <property type="entry name" value="Flagellar_biosynth_FliO"/>
</dbReference>
<evidence type="ECO:0000256" key="3">
    <source>
        <dbReference type="ARBA" id="ARBA00022989"/>
    </source>
</evidence>
<dbReference type="Pfam" id="PF04347">
    <property type="entry name" value="FliO"/>
    <property type="match status" value="1"/>
</dbReference>
<sequence length="127" mass="13838">MRLLSILLLLPASVLAQGPEVRWDSWALSSMLVIGVILVLGWLLRRLRGASLLGGSRQLNIVASLALGQRERLLVVQVGEEQWLLGVTAQQISGLGKLEQPLAPEQATSLLSKQRARRTERGGHESS</sequence>
<protein>
    <recommendedName>
        <fullName evidence="7">Flagellar protein</fullName>
    </recommendedName>
</protein>
<dbReference type="InterPro" id="IPR052205">
    <property type="entry name" value="FliO/MopB"/>
</dbReference>
<keyword evidence="1 7" id="KW-1003">Cell membrane</keyword>
<comment type="similarity">
    <text evidence="6 7">Belongs to the FliO/MopB family.</text>
</comment>
<keyword evidence="5 7" id="KW-0975">Bacterial flagellum</keyword>
<keyword evidence="9" id="KW-1185">Reference proteome</keyword>
<evidence type="ECO:0000256" key="6">
    <source>
        <dbReference type="ARBA" id="ARBA00037937"/>
    </source>
</evidence>
<evidence type="ECO:0000256" key="7">
    <source>
        <dbReference type="RuleBase" id="RU362064"/>
    </source>
</evidence>
<organism evidence="8 9">
    <name type="scientific">Oceanisphaera sediminis</name>
    <dbReference type="NCBI Taxonomy" id="981381"/>
    <lineage>
        <taxon>Bacteria</taxon>
        <taxon>Pseudomonadati</taxon>
        <taxon>Pseudomonadota</taxon>
        <taxon>Gammaproteobacteria</taxon>
        <taxon>Aeromonadales</taxon>
        <taxon>Aeromonadaceae</taxon>
        <taxon>Oceanisphaera</taxon>
    </lineage>
</organism>
<keyword evidence="2 7" id="KW-0812">Transmembrane</keyword>
<dbReference type="NCBIfam" id="TIGR03500">
    <property type="entry name" value="FliO_TIGR"/>
    <property type="match status" value="1"/>
</dbReference>
<evidence type="ECO:0000256" key="5">
    <source>
        <dbReference type="ARBA" id="ARBA00023143"/>
    </source>
</evidence>
<evidence type="ECO:0000256" key="4">
    <source>
        <dbReference type="ARBA" id="ARBA00023136"/>
    </source>
</evidence>
<evidence type="ECO:0000313" key="9">
    <source>
        <dbReference type="Proteomes" id="UP001501479"/>
    </source>
</evidence>
<evidence type="ECO:0000256" key="1">
    <source>
        <dbReference type="ARBA" id="ARBA00022475"/>
    </source>
</evidence>
<dbReference type="PANTHER" id="PTHR38766">
    <property type="entry name" value="FLAGELLAR PROTEIN FLIO"/>
    <property type="match status" value="1"/>
</dbReference>
<proteinExistence type="inferred from homology"/>
<accession>A0ABP7E916</accession>
<feature type="transmembrane region" description="Helical" evidence="7">
    <location>
        <begin position="26"/>
        <end position="44"/>
    </location>
</feature>